<evidence type="ECO:0000313" key="4">
    <source>
        <dbReference type="EMBL" id="OHV30609.1"/>
    </source>
</evidence>
<dbReference type="AlphaFoldDB" id="A0A1S1QAI9"/>
<reference evidence="5" key="1">
    <citation type="submission" date="2016-07" db="EMBL/GenBank/DDBJ databases">
        <title>Sequence Frankia sp. strain CcI1.17.</title>
        <authorList>
            <person name="Ghodhbane-Gtari F."/>
            <person name="Swanson E."/>
            <person name="Gueddou A."/>
            <person name="Morris K."/>
            <person name="Hezbri K."/>
            <person name="Ktari A."/>
            <person name="Nouioui I."/>
            <person name="Abebe-Akele F."/>
            <person name="Simpson S."/>
            <person name="Thomas K."/>
            <person name="Gtari M."/>
            <person name="Tisa L.S."/>
            <person name="Hurst S."/>
        </authorList>
    </citation>
    <scope>NUCLEOTIDE SEQUENCE [LARGE SCALE GENOMIC DNA]</scope>
    <source>
        <strain evidence="5">Cc1.17</strain>
    </source>
</reference>
<sequence length="462" mass="49260">MPVGVSTEPIVLLPTAADRPANATHPTVRGARGQTVPVGTFPPGLSDSLAHGLEQLADEIIAAIAAEVPAYARPLEGSFGQGVRRGVEEALARFLALVDAGPQAAGDLAASRDVYVRLGRGEVRAGRSLDNLLSAYRVGARISWRRMGEAARRAGLDAAGLVSLAEMMFAYIDGISAASADGYALAQFEVASERERLWDRLGELLLSGADPATIEHAASTGAIRLPERMAAVLIPDGPGDHLSARLSTGCPRASHGSDFWLFVGEADDPSRRLWLAERLAGTGAVVGPCVAWQQITTSVERAGFARAALVAGRLPAATGPDPLITDDHLTELLLARDPRLLDDLAQRRIAPLAGLPERTRARLAETLLYWLTLHGQRQLVAERLHIHPQTVRYRVGQLRELFGDTLDDPDARFELELVLRATTCRGPRPTAHPPAAQAPTAHVSVTQQPAAQQPTSQRDPAG</sequence>
<proteinExistence type="predicted"/>
<dbReference type="Pfam" id="PF25906">
    <property type="entry name" value="PucR-like_N"/>
    <property type="match status" value="1"/>
</dbReference>
<name>A0A1S1QAI9_9ACTN</name>
<evidence type="ECO:0000256" key="1">
    <source>
        <dbReference type="SAM" id="MobiDB-lite"/>
    </source>
</evidence>
<dbReference type="InterPro" id="IPR025736">
    <property type="entry name" value="PucR_C-HTH_dom"/>
</dbReference>
<evidence type="ECO:0000313" key="5">
    <source>
        <dbReference type="Proteomes" id="UP000179627"/>
    </source>
</evidence>
<dbReference type="Gene3D" id="1.10.10.2840">
    <property type="entry name" value="PucR C-terminal helix-turn-helix domain"/>
    <property type="match status" value="1"/>
</dbReference>
<feature type="compositionally biased region" description="Low complexity" evidence="1">
    <location>
        <begin position="427"/>
        <end position="462"/>
    </location>
</feature>
<dbReference type="InterPro" id="IPR058663">
    <property type="entry name" value="PucR-like_N"/>
</dbReference>
<comment type="caution">
    <text evidence="4">The sequence shown here is derived from an EMBL/GenBank/DDBJ whole genome shotgun (WGS) entry which is preliminary data.</text>
</comment>
<feature type="domain" description="PucR C-terminal helix-turn-helix" evidence="2">
    <location>
        <begin position="363"/>
        <end position="421"/>
    </location>
</feature>
<dbReference type="Proteomes" id="UP000179627">
    <property type="component" value="Unassembled WGS sequence"/>
</dbReference>
<evidence type="ECO:0000259" key="2">
    <source>
        <dbReference type="Pfam" id="PF13556"/>
    </source>
</evidence>
<dbReference type="PANTHER" id="PTHR33744:SF1">
    <property type="entry name" value="DNA-BINDING TRANSCRIPTIONAL ACTIVATOR ADER"/>
    <property type="match status" value="1"/>
</dbReference>
<gene>
    <name evidence="4" type="ORF">CC117_06685</name>
</gene>
<keyword evidence="5" id="KW-1185">Reference proteome</keyword>
<dbReference type="EMBL" id="MBLM01000152">
    <property type="protein sequence ID" value="OHV30609.1"/>
    <property type="molecule type" value="Genomic_DNA"/>
</dbReference>
<protein>
    <submittedName>
        <fullName evidence="4">PucR family transcriptional regulator</fullName>
    </submittedName>
</protein>
<feature type="domain" description="PucR-like N-terminal" evidence="3">
    <location>
        <begin position="41"/>
        <end position="206"/>
    </location>
</feature>
<dbReference type="PANTHER" id="PTHR33744">
    <property type="entry name" value="CARBOHYDRATE DIACID REGULATOR"/>
    <property type="match status" value="1"/>
</dbReference>
<feature type="region of interest" description="Disordered" evidence="1">
    <location>
        <begin position="424"/>
        <end position="462"/>
    </location>
</feature>
<organism evidence="4 5">
    <name type="scientific">Parafrankia colletiae</name>
    <dbReference type="NCBI Taxonomy" id="573497"/>
    <lineage>
        <taxon>Bacteria</taxon>
        <taxon>Bacillati</taxon>
        <taxon>Actinomycetota</taxon>
        <taxon>Actinomycetes</taxon>
        <taxon>Frankiales</taxon>
        <taxon>Frankiaceae</taxon>
        <taxon>Parafrankia</taxon>
    </lineage>
</organism>
<dbReference type="InterPro" id="IPR051448">
    <property type="entry name" value="CdaR-like_regulators"/>
</dbReference>
<dbReference type="InterPro" id="IPR042070">
    <property type="entry name" value="PucR_C-HTH_sf"/>
</dbReference>
<accession>A0A1S1QAI9</accession>
<evidence type="ECO:0000259" key="3">
    <source>
        <dbReference type="Pfam" id="PF25906"/>
    </source>
</evidence>
<dbReference type="Pfam" id="PF13556">
    <property type="entry name" value="HTH_30"/>
    <property type="match status" value="1"/>
</dbReference>